<proteinExistence type="predicted"/>
<gene>
    <name evidence="1" type="ORF">EDF64_102287</name>
</gene>
<dbReference type="Proteomes" id="UP000295764">
    <property type="component" value="Unassembled WGS sequence"/>
</dbReference>
<organism evidence="1 2">
    <name type="scientific">Curtobacterium flaccumfaciens</name>
    <dbReference type="NCBI Taxonomy" id="2035"/>
    <lineage>
        <taxon>Bacteria</taxon>
        <taxon>Bacillati</taxon>
        <taxon>Actinomycetota</taxon>
        <taxon>Actinomycetes</taxon>
        <taxon>Micrococcales</taxon>
        <taxon>Microbacteriaceae</taxon>
        <taxon>Curtobacterium</taxon>
    </lineage>
</organism>
<evidence type="ECO:0000313" key="2">
    <source>
        <dbReference type="Proteomes" id="UP000295764"/>
    </source>
</evidence>
<dbReference type="EMBL" id="SNVW01000002">
    <property type="protein sequence ID" value="TDN45870.1"/>
    <property type="molecule type" value="Genomic_DNA"/>
</dbReference>
<reference evidence="1 2" key="1">
    <citation type="submission" date="2019-03" db="EMBL/GenBank/DDBJ databases">
        <title>Genomic analyses of the natural microbiome of Caenorhabditis elegans.</title>
        <authorList>
            <person name="Samuel B."/>
        </authorList>
    </citation>
    <scope>NUCLEOTIDE SEQUENCE [LARGE SCALE GENOMIC DNA]</scope>
    <source>
        <strain evidence="1 2">JUb65</strain>
    </source>
</reference>
<dbReference type="AlphaFoldDB" id="A0A4R6DM17"/>
<protein>
    <submittedName>
        <fullName evidence="1">TetR family transcriptional regulator</fullName>
    </submittedName>
</protein>
<name>A0A4R6DM17_9MICO</name>
<dbReference type="SUPFAM" id="SSF46689">
    <property type="entry name" value="Homeodomain-like"/>
    <property type="match status" value="1"/>
</dbReference>
<accession>A0A4R6DM17</accession>
<evidence type="ECO:0000313" key="1">
    <source>
        <dbReference type="EMBL" id="TDN45870.1"/>
    </source>
</evidence>
<dbReference type="Gene3D" id="1.10.357.10">
    <property type="entry name" value="Tetracycline Repressor, domain 2"/>
    <property type="match status" value="1"/>
</dbReference>
<dbReference type="InterPro" id="IPR009057">
    <property type="entry name" value="Homeodomain-like_sf"/>
</dbReference>
<comment type="caution">
    <text evidence="1">The sequence shown here is derived from an EMBL/GenBank/DDBJ whole genome shotgun (WGS) entry which is preliminary data.</text>
</comment>
<sequence length="193" mass="20659">MPRKPDPTLKPAIIAKVTQHLRDTKIEDVSVRSLGRVLGTSAYPIVYHFGSRDALIDAVVAHLADDSMPPALDPATDPQGLAEYLVAVFGGVDDPDRALAARLAFELGAVESLDGRDREHAFHQDQVLAIAAWAREHGVDADQADRSARDAVLAARGAQWGAIVDHEHSDVDAELRAIASELADVADVAVPRP</sequence>